<dbReference type="eggNOG" id="COG2105">
    <property type="taxonomic scope" value="Bacteria"/>
</dbReference>
<keyword evidence="3" id="KW-1185">Reference proteome</keyword>
<dbReference type="RefSeq" id="WP_008276818.1">
    <property type="nucleotide sequence ID" value="NZ_AAXW01000031.1"/>
</dbReference>
<organism evidence="2 3">
    <name type="scientific">Crocosphaera chwakensis CCY0110</name>
    <dbReference type="NCBI Taxonomy" id="391612"/>
    <lineage>
        <taxon>Bacteria</taxon>
        <taxon>Bacillati</taxon>
        <taxon>Cyanobacteriota</taxon>
        <taxon>Cyanophyceae</taxon>
        <taxon>Oscillatoriophycideae</taxon>
        <taxon>Chroococcales</taxon>
        <taxon>Aphanothecaceae</taxon>
        <taxon>Crocosphaera</taxon>
        <taxon>Crocosphaera chwakensis</taxon>
    </lineage>
</organism>
<dbReference type="InterPro" id="IPR025463">
    <property type="entry name" value="DUF4314"/>
</dbReference>
<comment type="caution">
    <text evidence="2">The sequence shown here is derived from an EMBL/GenBank/DDBJ whole genome shotgun (WGS) entry which is preliminary data.</text>
</comment>
<dbReference type="Pfam" id="PF14192">
    <property type="entry name" value="DUF4314"/>
    <property type="match status" value="1"/>
</dbReference>
<protein>
    <recommendedName>
        <fullName evidence="1">DUF4314 domain-containing protein</fullName>
    </recommendedName>
</protein>
<evidence type="ECO:0000313" key="3">
    <source>
        <dbReference type="Proteomes" id="UP000003781"/>
    </source>
</evidence>
<proteinExistence type="predicted"/>
<dbReference type="Proteomes" id="UP000003781">
    <property type="component" value="Unassembled WGS sequence"/>
</dbReference>
<feature type="domain" description="DUF4314" evidence="1">
    <location>
        <begin position="2"/>
        <end position="67"/>
    </location>
</feature>
<evidence type="ECO:0000313" key="2">
    <source>
        <dbReference type="EMBL" id="EAZ90056.1"/>
    </source>
</evidence>
<accession>A3ITW1</accession>
<dbReference type="EMBL" id="AAXW01000031">
    <property type="protein sequence ID" value="EAZ90056.1"/>
    <property type="molecule type" value="Genomic_DNA"/>
</dbReference>
<dbReference type="AlphaFoldDB" id="A3ITW1"/>
<dbReference type="OrthoDB" id="582920at2"/>
<evidence type="ECO:0000259" key="1">
    <source>
        <dbReference type="Pfam" id="PF14192"/>
    </source>
</evidence>
<gene>
    <name evidence="2" type="ORF">CY0110_14960</name>
</gene>
<reference evidence="2 3" key="1">
    <citation type="submission" date="2007-03" db="EMBL/GenBank/DDBJ databases">
        <authorList>
            <person name="Stal L."/>
            <person name="Ferriera S."/>
            <person name="Johnson J."/>
            <person name="Kravitz S."/>
            <person name="Beeson K."/>
            <person name="Sutton G."/>
            <person name="Rogers Y.-H."/>
            <person name="Friedman R."/>
            <person name="Frazier M."/>
            <person name="Venter J.C."/>
        </authorList>
    </citation>
    <scope>NUCLEOTIDE SEQUENCE [LARGE SCALE GENOMIC DNA]</scope>
    <source>
        <strain evidence="2 3">CCY0110</strain>
    </source>
</reference>
<name>A3ITW1_9CHRO</name>
<sequence>MNVETIKQKYQPKTRIKLIFTNDPYTKLQPGSEGIVDFVDDTGQIHVLWDSGSRLALIPEEDKFRIIKD</sequence>